<evidence type="ECO:0000313" key="1">
    <source>
        <dbReference type="EMBL" id="ADO83783.1"/>
    </source>
</evidence>
<evidence type="ECO:0000313" key="2">
    <source>
        <dbReference type="Proteomes" id="UP000006875"/>
    </source>
</evidence>
<dbReference type="Pfam" id="PF00756">
    <property type="entry name" value="Esterase"/>
    <property type="match status" value="1"/>
</dbReference>
<dbReference type="GO" id="GO:0016747">
    <property type="term" value="F:acyltransferase activity, transferring groups other than amino-acyl groups"/>
    <property type="evidence" value="ECO:0007669"/>
    <property type="project" value="TreeGrafter"/>
</dbReference>
<accession>E3HBG8</accession>
<sequence length="342" mass="40294">MFGFIWWVTLLLLIFYLLTGTSENKIKRKIERTLTFPDVWYREKMVEWEWESEALTFSKDIKIRVRYIKSFCTGENMRYIVMSPRVLKEKKYPCILLLHGMRDNADDWLERAKIIENYEGLLHSGKIGEMILVMPDSGYNGESWYSDFIKRKSHDYESYFVKELLPKIKSEYPVGSIGIAGFSMGGHGALKIALRNIDEFKAAGSFAGAISLIRLAVNRRVMRVIRMLYVPQFIFGEGDGRHFVQVFGSWGYQIIKQDPYSLIKSYGRKNPHKLKDKYFYLSVGDEDKKPYLMLQQWIDVVGRLKKYGFNYNAHLYRGESHSWNYVAKDLPNLLKYFYDKLK</sequence>
<dbReference type="InterPro" id="IPR029058">
    <property type="entry name" value="AB_hydrolase_fold"/>
</dbReference>
<dbReference type="Gene3D" id="3.40.50.1820">
    <property type="entry name" value="alpha/beta hydrolase"/>
    <property type="match status" value="1"/>
</dbReference>
<dbReference type="InterPro" id="IPR000801">
    <property type="entry name" value="Esterase-like"/>
</dbReference>
<proteinExistence type="predicted"/>
<dbReference type="KEGG" id="ipo:Ilyop_2012"/>
<dbReference type="AlphaFoldDB" id="E3HBG8"/>
<name>E3HBG8_ILYPC</name>
<keyword evidence="2" id="KW-1185">Reference proteome</keyword>
<dbReference type="RefSeq" id="WP_013388445.1">
    <property type="nucleotide sequence ID" value="NC_014633.1"/>
</dbReference>
<dbReference type="EMBL" id="CP002282">
    <property type="protein sequence ID" value="ADO83783.1"/>
    <property type="molecule type" value="Genomic_DNA"/>
</dbReference>
<dbReference type="Proteomes" id="UP000006875">
    <property type="component" value="Plasmid pILYOP01"/>
</dbReference>
<keyword evidence="1" id="KW-0614">Plasmid</keyword>
<gene>
    <name evidence="1" type="ordered locus">Ilyop_2012</name>
</gene>
<reference evidence="1 2" key="1">
    <citation type="journal article" date="2010" name="Stand. Genomic Sci.">
        <title>Complete genome sequence of Ilyobacter polytropus type strain (CuHbu1).</title>
        <authorList>
            <person name="Sikorski J."/>
            <person name="Chertkov O."/>
            <person name="Lapidus A."/>
            <person name="Nolan M."/>
            <person name="Lucas S."/>
            <person name="Del Rio T.G."/>
            <person name="Tice H."/>
            <person name="Cheng J.F."/>
            <person name="Tapia R."/>
            <person name="Han C."/>
            <person name="Goodwin L."/>
            <person name="Pitluck S."/>
            <person name="Liolios K."/>
            <person name="Ivanova N."/>
            <person name="Mavromatis K."/>
            <person name="Mikhailova N."/>
            <person name="Pati A."/>
            <person name="Chen A."/>
            <person name="Palaniappan K."/>
            <person name="Land M."/>
            <person name="Hauser L."/>
            <person name="Chang Y.J."/>
            <person name="Jeffries C.D."/>
            <person name="Brambilla E."/>
            <person name="Yasawong M."/>
            <person name="Rohde M."/>
            <person name="Pukall R."/>
            <person name="Spring S."/>
            <person name="Goker M."/>
            <person name="Woyke T."/>
            <person name="Bristow J."/>
            <person name="Eisen J.A."/>
            <person name="Markowitz V."/>
            <person name="Hugenholtz P."/>
            <person name="Kyrpides N.C."/>
            <person name="Klenk H.P."/>
        </authorList>
    </citation>
    <scope>NUCLEOTIDE SEQUENCE [LARGE SCALE GENOMIC DNA]</scope>
    <source>
        <strain evidence="2">ATCC 51220 / DSM 2926 / LMG 16218 / CuHBu1</strain>
        <plasmid evidence="2">pILYOP01</plasmid>
    </source>
</reference>
<dbReference type="PANTHER" id="PTHR48098">
    <property type="entry name" value="ENTEROCHELIN ESTERASE-RELATED"/>
    <property type="match status" value="1"/>
</dbReference>
<dbReference type="HOGENOM" id="CLU_862654_0_0_0"/>
<dbReference type="SUPFAM" id="SSF53474">
    <property type="entry name" value="alpha/beta-Hydrolases"/>
    <property type="match status" value="1"/>
</dbReference>
<protein>
    <submittedName>
        <fullName evidence="1">Esterase</fullName>
    </submittedName>
</protein>
<dbReference type="PANTHER" id="PTHR48098:SF1">
    <property type="entry name" value="DIACYLGLYCEROL ACYLTRANSFERASE_MYCOLYLTRANSFERASE AG85A"/>
    <property type="match status" value="1"/>
</dbReference>
<dbReference type="InterPro" id="IPR050583">
    <property type="entry name" value="Mycobacterial_A85_antigen"/>
</dbReference>
<organism evidence="1 2">
    <name type="scientific">Ilyobacter polytropus (strain ATCC 51220 / DSM 2926 / LMG 16218 / CuHBu1)</name>
    <dbReference type="NCBI Taxonomy" id="572544"/>
    <lineage>
        <taxon>Bacteria</taxon>
        <taxon>Fusobacteriati</taxon>
        <taxon>Fusobacteriota</taxon>
        <taxon>Fusobacteriia</taxon>
        <taxon>Fusobacteriales</taxon>
        <taxon>Fusobacteriaceae</taxon>
        <taxon>Ilyobacter</taxon>
    </lineage>
</organism>
<geneLocation type="plasmid" evidence="1 2">
    <name>pILYOP01</name>
</geneLocation>